<comment type="caution">
    <text evidence="2">The sequence shown here is derived from an EMBL/GenBank/DDBJ whole genome shotgun (WGS) entry which is preliminary data.</text>
</comment>
<keyword evidence="3" id="KW-1185">Reference proteome</keyword>
<accession>A0A5D3AQ28</accession>
<sequence>MSEDDSSLSYELKLPEEPTIAEGMTAADHDLLGHGTEPNLFPDGLKMDSYPPEASSSSSSNHRDD</sequence>
<dbReference type="AlphaFoldDB" id="A0A5D3AQ28"/>
<proteinExistence type="predicted"/>
<organism evidence="2 3">
    <name type="scientific">Cryptococcus floricola</name>
    <dbReference type="NCBI Taxonomy" id="2591691"/>
    <lineage>
        <taxon>Eukaryota</taxon>
        <taxon>Fungi</taxon>
        <taxon>Dikarya</taxon>
        <taxon>Basidiomycota</taxon>
        <taxon>Agaricomycotina</taxon>
        <taxon>Tremellomycetes</taxon>
        <taxon>Tremellales</taxon>
        <taxon>Cryptococcaceae</taxon>
        <taxon>Cryptococcus</taxon>
    </lineage>
</organism>
<evidence type="ECO:0000313" key="2">
    <source>
        <dbReference type="EMBL" id="TYJ52862.1"/>
    </source>
</evidence>
<protein>
    <submittedName>
        <fullName evidence="2">Uncharacterized protein</fullName>
    </submittedName>
</protein>
<feature type="region of interest" description="Disordered" evidence="1">
    <location>
        <begin position="28"/>
        <end position="65"/>
    </location>
</feature>
<feature type="non-terminal residue" evidence="2">
    <location>
        <position position="65"/>
    </location>
</feature>
<name>A0A5D3AQ28_9TREE</name>
<feature type="compositionally biased region" description="Low complexity" evidence="1">
    <location>
        <begin position="55"/>
        <end position="65"/>
    </location>
</feature>
<reference evidence="2 3" key="1">
    <citation type="submission" date="2017-05" db="EMBL/GenBank/DDBJ databases">
        <title>The Genome Sequence of Tsuchiyaea wingfieldii DSM 27421.</title>
        <authorList>
            <person name="Cuomo C."/>
            <person name="Passer A."/>
            <person name="Billmyre B."/>
            <person name="Heitman J."/>
        </authorList>
    </citation>
    <scope>NUCLEOTIDE SEQUENCE [LARGE SCALE GENOMIC DNA]</scope>
    <source>
        <strain evidence="2 3">DSM 27421</strain>
    </source>
</reference>
<dbReference type="Proteomes" id="UP000322245">
    <property type="component" value="Unassembled WGS sequence"/>
</dbReference>
<evidence type="ECO:0000313" key="3">
    <source>
        <dbReference type="Proteomes" id="UP000322245"/>
    </source>
</evidence>
<dbReference type="EMBL" id="NIDF01000113">
    <property type="protein sequence ID" value="TYJ52862.1"/>
    <property type="molecule type" value="Genomic_DNA"/>
</dbReference>
<gene>
    <name evidence="2" type="ORF">B9479_006542</name>
</gene>
<evidence type="ECO:0000256" key="1">
    <source>
        <dbReference type="SAM" id="MobiDB-lite"/>
    </source>
</evidence>